<evidence type="ECO:0000256" key="1">
    <source>
        <dbReference type="ARBA" id="ARBA00004496"/>
    </source>
</evidence>
<dbReference type="InterPro" id="IPR001585">
    <property type="entry name" value="TAL/FSA"/>
</dbReference>
<dbReference type="EMBL" id="PKGS01000001">
    <property type="protein sequence ID" value="PKZ17428.1"/>
    <property type="molecule type" value="Genomic_DNA"/>
</dbReference>
<protein>
    <submittedName>
        <fullName evidence="4">Fructose-6-phosphate aldolase</fullName>
    </submittedName>
</protein>
<evidence type="ECO:0000313" key="5">
    <source>
        <dbReference type="Proteomes" id="UP000234335"/>
    </source>
</evidence>
<comment type="subcellular location">
    <subcellularLocation>
        <location evidence="1">Cytoplasm</location>
    </subcellularLocation>
</comment>
<reference evidence="4 5" key="1">
    <citation type="submission" date="2017-12" db="EMBL/GenBank/DDBJ databases">
        <title>Phylogenetic diversity of female urinary microbiome.</title>
        <authorList>
            <person name="Thomas-White K."/>
            <person name="Wolfe A.J."/>
        </authorList>
    </citation>
    <scope>NUCLEOTIDE SEQUENCE [LARGE SCALE GENOMIC DNA]</scope>
    <source>
        <strain evidence="4 5">UMB0119</strain>
    </source>
</reference>
<dbReference type="Pfam" id="PF00923">
    <property type="entry name" value="TAL_FSA"/>
    <property type="match status" value="1"/>
</dbReference>
<comment type="caution">
    <text evidence="4">The sequence shown here is derived from an EMBL/GenBank/DDBJ whole genome shotgun (WGS) entry which is preliminary data.</text>
</comment>
<name>A0A2I1MBD4_9FIRM</name>
<dbReference type="Proteomes" id="UP000234335">
    <property type="component" value="Unassembled WGS sequence"/>
</dbReference>
<proteinExistence type="predicted"/>
<dbReference type="RefSeq" id="WP_101539588.1">
    <property type="nucleotide sequence ID" value="NZ_CALTZC010000011.1"/>
</dbReference>
<dbReference type="PROSITE" id="PS01054">
    <property type="entry name" value="TRANSALDOLASE_1"/>
    <property type="match status" value="1"/>
</dbReference>
<dbReference type="PANTHER" id="PTHR10683:SF36">
    <property type="entry name" value="TRANSALDOLASE"/>
    <property type="match status" value="1"/>
</dbReference>
<organism evidence="4 5">
    <name type="scientific">Anaerococcus octavius</name>
    <dbReference type="NCBI Taxonomy" id="54007"/>
    <lineage>
        <taxon>Bacteria</taxon>
        <taxon>Bacillati</taxon>
        <taxon>Bacillota</taxon>
        <taxon>Tissierellia</taxon>
        <taxon>Tissierellales</taxon>
        <taxon>Peptoniphilaceae</taxon>
        <taxon>Anaerococcus</taxon>
    </lineage>
</organism>
<keyword evidence="3" id="KW-0704">Schiff base</keyword>
<dbReference type="FunFam" id="3.20.20.70:FF:000018">
    <property type="entry name" value="Probable transaldolase"/>
    <property type="match status" value="1"/>
</dbReference>
<keyword evidence="5" id="KW-1185">Reference proteome</keyword>
<evidence type="ECO:0000313" key="4">
    <source>
        <dbReference type="EMBL" id="PKZ17428.1"/>
    </source>
</evidence>
<evidence type="ECO:0000256" key="2">
    <source>
        <dbReference type="ARBA" id="ARBA00022490"/>
    </source>
</evidence>
<dbReference type="InterPro" id="IPR033919">
    <property type="entry name" value="TSA/FSA_arc/bac"/>
</dbReference>
<dbReference type="PANTHER" id="PTHR10683">
    <property type="entry name" value="TRANSALDOLASE"/>
    <property type="match status" value="1"/>
</dbReference>
<dbReference type="Gene3D" id="3.20.20.70">
    <property type="entry name" value="Aldolase class I"/>
    <property type="match status" value="1"/>
</dbReference>
<gene>
    <name evidence="4" type="ORF">CYJ34_01595</name>
</gene>
<dbReference type="SUPFAM" id="SSF51569">
    <property type="entry name" value="Aldolase"/>
    <property type="match status" value="1"/>
</dbReference>
<dbReference type="GO" id="GO:0005975">
    <property type="term" value="P:carbohydrate metabolic process"/>
    <property type="evidence" value="ECO:0007669"/>
    <property type="project" value="InterPro"/>
</dbReference>
<accession>A0A2I1MBD4</accession>
<dbReference type="InterPro" id="IPR013785">
    <property type="entry name" value="Aldolase_TIM"/>
</dbReference>
<dbReference type="GO" id="GO:0016832">
    <property type="term" value="F:aldehyde-lyase activity"/>
    <property type="evidence" value="ECO:0007669"/>
    <property type="project" value="InterPro"/>
</dbReference>
<sequence length="226" mass="25662">MHLLIDDANIENIKYLYNYYPVCGVTTNPSILFKNNKNPLETLEEIREFIREDELHIQVLSDDAENIVKEARILKEKFGSNTFIKIPTNKEGLKAIKKLKSEQTNITATAIYSPTQAFLASLAGADYVAPYVNRIDNLGYDGVETTIKIQNILEKNQTDTKVLAASFKNTNQVLKLAEYGISIATCSYEVFGKFIEDNNVNKAVEDFVNDFKAIDKDRRTWTDYLG</sequence>
<dbReference type="GO" id="GO:0005737">
    <property type="term" value="C:cytoplasm"/>
    <property type="evidence" value="ECO:0007669"/>
    <property type="project" value="UniProtKB-SubCell"/>
</dbReference>
<dbReference type="CDD" id="cd00956">
    <property type="entry name" value="Transaldolase_FSA"/>
    <property type="match status" value="1"/>
</dbReference>
<keyword evidence="2" id="KW-0963">Cytoplasm</keyword>
<dbReference type="AlphaFoldDB" id="A0A2I1MBD4"/>
<evidence type="ECO:0000256" key="3">
    <source>
        <dbReference type="ARBA" id="ARBA00023270"/>
    </source>
</evidence>
<dbReference type="InterPro" id="IPR018225">
    <property type="entry name" value="Transaldolase_AS"/>
</dbReference>